<keyword evidence="1" id="KW-0812">Transmembrane</keyword>
<keyword evidence="1" id="KW-1133">Transmembrane helix</keyword>
<evidence type="ECO:0000256" key="1">
    <source>
        <dbReference type="SAM" id="Phobius"/>
    </source>
</evidence>
<protein>
    <submittedName>
        <fullName evidence="2">Uncharacterized protein</fullName>
    </submittedName>
</protein>
<dbReference type="Gene3D" id="3.30.300.250">
    <property type="match status" value="1"/>
</dbReference>
<feature type="transmembrane region" description="Helical" evidence="1">
    <location>
        <begin position="7"/>
        <end position="26"/>
    </location>
</feature>
<proteinExistence type="predicted"/>
<evidence type="ECO:0000313" key="2">
    <source>
        <dbReference type="EMBL" id="ALZ46185.1"/>
    </source>
</evidence>
<reference evidence="2" key="1">
    <citation type="journal article" date="2015" name="J. Antimicrob. Chemother.">
        <title>Genetic characterization of a novel blaDIM-2-carrying megaplasmid p12969-DIM from clinical Pseudomonas putida.</title>
        <authorList>
            <person name="Sun F."/>
            <person name="Zhou D."/>
            <person name="Wang Q."/>
            <person name="Feng J."/>
            <person name="Feng W."/>
            <person name="Luo W."/>
            <person name="Liu Y."/>
            <person name="Qiu X."/>
            <person name="Yin Z."/>
            <person name="Xia P."/>
        </authorList>
    </citation>
    <scope>NUCLEOTIDE SEQUENCE</scope>
    <source>
        <strain evidence="2">12969</strain>
        <plasmid evidence="2">p12969-DIM</plasmid>
    </source>
</reference>
<dbReference type="AlphaFoldDB" id="A0A336TQL3"/>
<keyword evidence="1" id="KW-0472">Membrane</keyword>
<geneLocation type="plasmid" evidence="2">
    <name>p12969-DIM</name>
</geneLocation>
<sequence>MMGERNGIFGAGWMGFILMAGVAVLVPEAAIAGKLGQALGSAAGSVGGAAVGGVSAEATRQALAAKGMTEDDFFRMLFTRGIPRAKQGLPKMIDPETQLYDVTGSGREWGYWYRFRSYSSKDLDPAQVKKALAPGVISKVCSTPSMVSPFMDMGGIYRYNYVGRDGRLITSVQVHRQDCQ</sequence>
<dbReference type="RefSeq" id="WP_172688541.1">
    <property type="nucleotide sequence ID" value="NZ_CP138358.1"/>
</dbReference>
<organism evidence="2">
    <name type="scientific">Pseudomonas putida</name>
    <name type="common">Arthrobacter siderocapsulatus</name>
    <dbReference type="NCBI Taxonomy" id="303"/>
    <lineage>
        <taxon>Bacteria</taxon>
        <taxon>Pseudomonadati</taxon>
        <taxon>Pseudomonadota</taxon>
        <taxon>Gammaproteobacteria</taxon>
        <taxon>Pseudomonadales</taxon>
        <taxon>Pseudomonadaceae</taxon>
        <taxon>Pseudomonas</taxon>
    </lineage>
</organism>
<keyword evidence="2" id="KW-0614">Plasmid</keyword>
<name>A0A336TQL3_PSEPU</name>
<accession>A0A336TQL3</accession>
<dbReference type="EMBL" id="KU130294">
    <property type="protein sequence ID" value="ALZ46185.1"/>
    <property type="molecule type" value="Genomic_DNA"/>
</dbReference>